<dbReference type="STRING" id="582675.SAMN05192565_111107"/>
<accession>A0A1I2UX39</accession>
<evidence type="ECO:0000313" key="2">
    <source>
        <dbReference type="Proteomes" id="UP000199229"/>
    </source>
</evidence>
<proteinExistence type="predicted"/>
<dbReference type="EMBL" id="FOPM01000011">
    <property type="protein sequence ID" value="SFG79486.1"/>
    <property type="molecule type" value="Genomic_DNA"/>
</dbReference>
<name>A0A1I2UX39_9HYPH</name>
<dbReference type="Proteomes" id="UP000199229">
    <property type="component" value="Unassembled WGS sequence"/>
</dbReference>
<reference evidence="2" key="1">
    <citation type="submission" date="2016-10" db="EMBL/GenBank/DDBJ databases">
        <authorList>
            <person name="Varghese N."/>
            <person name="Submissions S."/>
        </authorList>
    </citation>
    <scope>NUCLEOTIDE SEQUENCE [LARGE SCALE GENOMIC DNA]</scope>
    <source>
        <strain evidence="2">Gh-105</strain>
    </source>
</reference>
<gene>
    <name evidence="1" type="ORF">SAMN05192565_111107</name>
</gene>
<organism evidence="1 2">
    <name type="scientific">Methylobacterium gossipiicola</name>
    <dbReference type="NCBI Taxonomy" id="582675"/>
    <lineage>
        <taxon>Bacteria</taxon>
        <taxon>Pseudomonadati</taxon>
        <taxon>Pseudomonadota</taxon>
        <taxon>Alphaproteobacteria</taxon>
        <taxon>Hyphomicrobiales</taxon>
        <taxon>Methylobacteriaceae</taxon>
        <taxon>Methylobacterium</taxon>
    </lineage>
</organism>
<protein>
    <submittedName>
        <fullName evidence="1">Uncharacterized protein</fullName>
    </submittedName>
</protein>
<sequence length="100" mass="11077">MDGTASVAAFPLDHPGKPVSLYDYAPVLHPVRPAHWLRVAAPATRFSDLAHHYRWFLRLSKVGVFERLAHALTMADRERSGCKASPTGAILDRQAARFAL</sequence>
<evidence type="ECO:0000313" key="1">
    <source>
        <dbReference type="EMBL" id="SFG79486.1"/>
    </source>
</evidence>
<dbReference type="AlphaFoldDB" id="A0A1I2UX39"/>
<keyword evidence="2" id="KW-1185">Reference proteome</keyword>